<reference evidence="2" key="1">
    <citation type="journal article" date="2019" name="Int. J. Syst. Evol. Microbiol.">
        <title>The Global Catalogue of Microorganisms (GCM) 10K type strain sequencing project: providing services to taxonomists for standard genome sequencing and annotation.</title>
        <authorList>
            <consortium name="The Broad Institute Genomics Platform"/>
            <consortium name="The Broad Institute Genome Sequencing Center for Infectious Disease"/>
            <person name="Wu L."/>
            <person name="Ma J."/>
        </authorList>
    </citation>
    <scope>NUCLEOTIDE SEQUENCE [LARGE SCALE GENOMIC DNA]</scope>
    <source>
        <strain evidence="2">JCM 17906</strain>
    </source>
</reference>
<dbReference type="Proteomes" id="UP001501598">
    <property type="component" value="Unassembled WGS sequence"/>
</dbReference>
<dbReference type="EMBL" id="BAABGT010000122">
    <property type="protein sequence ID" value="GAA4559677.1"/>
    <property type="molecule type" value="Genomic_DNA"/>
</dbReference>
<comment type="caution">
    <text evidence="1">The sequence shown here is derived from an EMBL/GenBank/DDBJ whole genome shotgun (WGS) entry which is preliminary data.</text>
</comment>
<protein>
    <submittedName>
        <fullName evidence="1">Uncharacterized protein</fullName>
    </submittedName>
</protein>
<gene>
    <name evidence="1" type="ORF">GCM10023175_68070</name>
</gene>
<name>A0ABP8S4C1_9PSEU</name>
<accession>A0ABP8S4C1</accession>
<organism evidence="1 2">
    <name type="scientific">Pseudonocardia xishanensis</name>
    <dbReference type="NCBI Taxonomy" id="630995"/>
    <lineage>
        <taxon>Bacteria</taxon>
        <taxon>Bacillati</taxon>
        <taxon>Actinomycetota</taxon>
        <taxon>Actinomycetes</taxon>
        <taxon>Pseudonocardiales</taxon>
        <taxon>Pseudonocardiaceae</taxon>
        <taxon>Pseudonocardia</taxon>
    </lineage>
</organism>
<dbReference type="RefSeq" id="WP_345427449.1">
    <property type="nucleotide sequence ID" value="NZ_BAABGT010000122.1"/>
</dbReference>
<keyword evidence="2" id="KW-1185">Reference proteome</keyword>
<evidence type="ECO:0000313" key="2">
    <source>
        <dbReference type="Proteomes" id="UP001501598"/>
    </source>
</evidence>
<sequence>MKLFTTTTRSMGLVCGVPSVGAARVITPEFARRRGGWALRAFVPQTAGIVDHNWTGVSAPGGPGRSTT</sequence>
<evidence type="ECO:0000313" key="1">
    <source>
        <dbReference type="EMBL" id="GAA4559677.1"/>
    </source>
</evidence>
<proteinExistence type="predicted"/>